<dbReference type="Proteomes" id="UP000244013">
    <property type="component" value="Unassembled WGS sequence"/>
</dbReference>
<comment type="caution">
    <text evidence="1">The sequence shown here is derived from an EMBL/GenBank/DDBJ whole genome shotgun (WGS) entry which is preliminary data.</text>
</comment>
<organism evidence="1 2">
    <name type="scientific">Sphingomonas faeni</name>
    <dbReference type="NCBI Taxonomy" id="185950"/>
    <lineage>
        <taxon>Bacteria</taxon>
        <taxon>Pseudomonadati</taxon>
        <taxon>Pseudomonadota</taxon>
        <taxon>Alphaproteobacteria</taxon>
        <taxon>Sphingomonadales</taxon>
        <taxon>Sphingomonadaceae</taxon>
        <taxon>Sphingomonas</taxon>
    </lineage>
</organism>
<name>A0A2T5TZJ0_9SPHN</name>
<proteinExistence type="predicted"/>
<gene>
    <name evidence="1" type="ORF">C8J25_109107</name>
</gene>
<evidence type="ECO:0000313" key="2">
    <source>
        <dbReference type="Proteomes" id="UP000244013"/>
    </source>
</evidence>
<sequence>MDNQNDNSTPAPAGAPGDITIEYDVVVADKVVLPAGTVVHVRKPMAGALRGANLGGLVRMDFNQVALVAPRVTQPILHPHLIDAMDPADVMQVAGVLVDFLLPTATKEALSQSM</sequence>
<dbReference type="EMBL" id="QAYE01000009">
    <property type="protein sequence ID" value="PTW44677.1"/>
    <property type="molecule type" value="Genomic_DNA"/>
</dbReference>
<dbReference type="AlphaFoldDB" id="A0A2T5TZJ0"/>
<dbReference type="RefSeq" id="WP_107955456.1">
    <property type="nucleotide sequence ID" value="NZ_QAYE01000009.1"/>
</dbReference>
<dbReference type="GeneID" id="91007289"/>
<dbReference type="OrthoDB" id="7366507at2"/>
<reference evidence="1 2" key="1">
    <citation type="submission" date="2018-04" db="EMBL/GenBank/DDBJ databases">
        <title>Genomic Encyclopedia of Type Strains, Phase III (KMG-III): the genomes of soil and plant-associated and newly described type strains.</title>
        <authorList>
            <person name="Whitman W."/>
        </authorList>
    </citation>
    <scope>NUCLEOTIDE SEQUENCE [LARGE SCALE GENOMIC DNA]</scope>
    <source>
        <strain evidence="1 2">MA-olki</strain>
    </source>
</reference>
<protein>
    <submittedName>
        <fullName evidence="1">Tail assembly chaperone E/41/14-like protein</fullName>
    </submittedName>
</protein>
<accession>A0A2T5TZJ0</accession>
<evidence type="ECO:0000313" key="1">
    <source>
        <dbReference type="EMBL" id="PTW44677.1"/>
    </source>
</evidence>